<proteinExistence type="predicted"/>
<dbReference type="AlphaFoldDB" id="A0A392NFN8"/>
<dbReference type="EMBL" id="LXQA010037991">
    <property type="protein sequence ID" value="MCH98572.1"/>
    <property type="molecule type" value="Genomic_DNA"/>
</dbReference>
<feature type="compositionally biased region" description="Acidic residues" evidence="1">
    <location>
        <begin position="149"/>
        <end position="177"/>
    </location>
</feature>
<name>A0A392NFN8_9FABA</name>
<comment type="caution">
    <text evidence="2">The sequence shown here is derived from an EMBL/GenBank/DDBJ whole genome shotgun (WGS) entry which is preliminary data.</text>
</comment>
<evidence type="ECO:0000313" key="2">
    <source>
        <dbReference type="EMBL" id="MCH98572.1"/>
    </source>
</evidence>
<feature type="region of interest" description="Disordered" evidence="1">
    <location>
        <begin position="142"/>
        <end position="184"/>
    </location>
</feature>
<dbReference type="Proteomes" id="UP000265520">
    <property type="component" value="Unassembled WGS sequence"/>
</dbReference>
<feature type="non-terminal residue" evidence="2">
    <location>
        <position position="184"/>
    </location>
</feature>
<evidence type="ECO:0000313" key="3">
    <source>
        <dbReference type="Proteomes" id="UP000265520"/>
    </source>
</evidence>
<keyword evidence="3" id="KW-1185">Reference proteome</keyword>
<accession>A0A392NFN8</accession>
<evidence type="ECO:0000256" key="1">
    <source>
        <dbReference type="SAM" id="MobiDB-lite"/>
    </source>
</evidence>
<organism evidence="2 3">
    <name type="scientific">Trifolium medium</name>
    <dbReference type="NCBI Taxonomy" id="97028"/>
    <lineage>
        <taxon>Eukaryota</taxon>
        <taxon>Viridiplantae</taxon>
        <taxon>Streptophyta</taxon>
        <taxon>Embryophyta</taxon>
        <taxon>Tracheophyta</taxon>
        <taxon>Spermatophyta</taxon>
        <taxon>Magnoliopsida</taxon>
        <taxon>eudicotyledons</taxon>
        <taxon>Gunneridae</taxon>
        <taxon>Pentapetalae</taxon>
        <taxon>rosids</taxon>
        <taxon>fabids</taxon>
        <taxon>Fabales</taxon>
        <taxon>Fabaceae</taxon>
        <taxon>Papilionoideae</taxon>
        <taxon>50 kb inversion clade</taxon>
        <taxon>NPAAA clade</taxon>
        <taxon>Hologalegina</taxon>
        <taxon>IRL clade</taxon>
        <taxon>Trifolieae</taxon>
        <taxon>Trifolium</taxon>
    </lineage>
</organism>
<reference evidence="2 3" key="1">
    <citation type="journal article" date="2018" name="Front. Plant Sci.">
        <title>Red Clover (Trifolium pratense) and Zigzag Clover (T. medium) - A Picture of Genomic Similarities and Differences.</title>
        <authorList>
            <person name="Dluhosova J."/>
            <person name="Istvanek J."/>
            <person name="Nedelnik J."/>
            <person name="Repkova J."/>
        </authorList>
    </citation>
    <scope>NUCLEOTIDE SEQUENCE [LARGE SCALE GENOMIC DNA]</scope>
    <source>
        <strain evidence="3">cv. 10/8</strain>
        <tissue evidence="2">Leaf</tissue>
    </source>
</reference>
<sequence>MKNENDFVFDIQAKSTDLLRKMRTVKLENEKILRGNPTNQGNTIVGNIQRLDRQKGSLNNIVASQQMKKGEANKGVKNNKIKRQLEVQASKEIAVPSKVFVQNNNTKKKLMSTVDHLVKGSIESQVSKNIVSSAMPITEYLNKNKEQDGVDDEDIEESEMEEDMDTDMNYEGEEIEGIDVNTAE</sequence>
<protein>
    <submittedName>
        <fullName evidence="2">Uncharacterized protein</fullName>
    </submittedName>
</protein>